<protein>
    <submittedName>
        <fullName evidence="1">Uncharacterized protein</fullName>
    </submittedName>
</protein>
<name>M3IUA9_LEPIT</name>
<accession>M3IUA9</accession>
<sequence length="39" mass="4662">MNKTIPVMASPRMKSTDWLLLFEVLFSEKKVEFEKAFLR</sequence>
<organism evidence="1 2">
    <name type="scientific">Leptospira interrogans serovar Copenhageni str. LT2050</name>
    <dbReference type="NCBI Taxonomy" id="1001598"/>
    <lineage>
        <taxon>Bacteria</taxon>
        <taxon>Pseudomonadati</taxon>
        <taxon>Spirochaetota</taxon>
        <taxon>Spirochaetia</taxon>
        <taxon>Leptospirales</taxon>
        <taxon>Leptospiraceae</taxon>
        <taxon>Leptospira</taxon>
    </lineage>
</organism>
<evidence type="ECO:0000313" key="1">
    <source>
        <dbReference type="EMBL" id="EMG24037.1"/>
    </source>
</evidence>
<dbReference type="AlphaFoldDB" id="M3IUA9"/>
<reference evidence="1 2" key="1">
    <citation type="submission" date="2013-02" db="EMBL/GenBank/DDBJ databases">
        <authorList>
            <person name="Harkins D.M."/>
            <person name="Durkin A.S."/>
            <person name="Brinkac L.M."/>
            <person name="Haft D.H."/>
            <person name="Selengut J.D."/>
            <person name="Sanka R."/>
            <person name="DePew J."/>
            <person name="Purushe J."/>
            <person name="Tulsiani S.M."/>
            <person name="Graham G.C."/>
            <person name="Burns M.-A."/>
            <person name="Dohnt M.F."/>
            <person name="Smythe L.D."/>
            <person name="McKay D.B."/>
            <person name="Craig S.B."/>
            <person name="Vinetz J.M."/>
            <person name="Sutton G.G."/>
            <person name="Nierman W.C."/>
            <person name="Fouts D.E."/>
        </authorList>
    </citation>
    <scope>NUCLEOTIDE SEQUENCE [LARGE SCALE GENOMIC DNA]</scope>
    <source>
        <strain evidence="1 2">LT2050</strain>
    </source>
</reference>
<dbReference type="EMBL" id="AFMD02000030">
    <property type="protein sequence ID" value="EMG24037.1"/>
    <property type="molecule type" value="Genomic_DNA"/>
</dbReference>
<evidence type="ECO:0000313" key="2">
    <source>
        <dbReference type="Proteomes" id="UP000011778"/>
    </source>
</evidence>
<proteinExistence type="predicted"/>
<comment type="caution">
    <text evidence="1">The sequence shown here is derived from an EMBL/GenBank/DDBJ whole genome shotgun (WGS) entry which is preliminary data.</text>
</comment>
<gene>
    <name evidence="1" type="ORF">LEP1GSC150_0969</name>
</gene>
<dbReference type="Proteomes" id="UP000011778">
    <property type="component" value="Unassembled WGS sequence"/>
</dbReference>